<dbReference type="InterPro" id="IPR036582">
    <property type="entry name" value="Mao_N_sf"/>
</dbReference>
<dbReference type="Proteomes" id="UP001519887">
    <property type="component" value="Unassembled WGS sequence"/>
</dbReference>
<accession>A0ABS7C4U6</accession>
<dbReference type="EMBL" id="JAHZIK010000463">
    <property type="protein sequence ID" value="MBW7455940.1"/>
    <property type="molecule type" value="Genomic_DNA"/>
</dbReference>
<sequence>MKKLLVTLAASLLLFSLVLQTQVQAAAPTTTIYINGVKLVTDQAPITVGSRILLPLRAIFEVLDSTVDWNARAKTVTATKDDTTIVLKLGSKTATINNEAVTLDVAAQSINGRTMIPVRFVSEAMGAEVDWNAGSKSVFIKTSGEVNPVPNVYAQVVGHKGNGSDLVVSFIKSPNESTIDHYRILIVKAANVPSFHLAAAQAVTSKNYTTALTQSGDQTISLSAQARDVNGEMIRADQSYAAFVLAVGKANGQNALSQPSSKVTITVNAVAPAVTNVKTSDINDYGDGRDLQFSFTKASDESKISAYRVFVVKTANAGTFNLAKANATASSNYTLVNKTGSSITQTLASGTRDVDGAAIVSGMSYQVFVLSAASNNNSGNNTLSEGSAPIVLSTNTGNAAASNVVAFDVSDYNDARDLRVNFNKASDESRISQYRIFVVKAAYADSFTLTTANALPSSFYTVANKTGNNISQALASSAKDTSGDKIKNGVSYRVFVLSVGANRLSVPSPNVVLTNNSSLLAATDVKASDSSDYNDARDMLVTFNKAYDETNIAHYRVLIVKAANAGSFTLGKANEVASSNYTAINKTGGNLSLNLAAGSRDVDGTKISDGVSYRVFILSVGGGSYNGNNALSAPSGEVVLTDSISAATNVSAKITDSGRIDINFDKPHNQTGISYYAVMIVPAGVPFDVKSANNAAYFIQVNGGTGTTTNDNDKDITGAPLTRGSSYKVYVLSVAASGNTSSNALSDPSGTVTL</sequence>
<reference evidence="3 4" key="1">
    <citation type="submission" date="2021-07" db="EMBL/GenBank/DDBJ databases">
        <title>Paenibacillus radiodurans sp. nov., isolated from the southeastern edge of Tengger Desert.</title>
        <authorList>
            <person name="Zhang G."/>
        </authorList>
    </citation>
    <scope>NUCLEOTIDE SEQUENCE [LARGE SCALE GENOMIC DNA]</scope>
    <source>
        <strain evidence="3 4">CCM 7311</strain>
    </source>
</reference>
<evidence type="ECO:0000256" key="1">
    <source>
        <dbReference type="SAM" id="SignalP"/>
    </source>
</evidence>
<dbReference type="Gene3D" id="3.30.457.10">
    <property type="entry name" value="Copper amine oxidase-like, N-terminal domain"/>
    <property type="match status" value="1"/>
</dbReference>
<evidence type="ECO:0000313" key="4">
    <source>
        <dbReference type="Proteomes" id="UP001519887"/>
    </source>
</evidence>
<evidence type="ECO:0000313" key="3">
    <source>
        <dbReference type="EMBL" id="MBW7455940.1"/>
    </source>
</evidence>
<feature type="signal peptide" evidence="1">
    <location>
        <begin position="1"/>
        <end position="25"/>
    </location>
</feature>
<organism evidence="3 4">
    <name type="scientific">Paenibacillus sepulcri</name>
    <dbReference type="NCBI Taxonomy" id="359917"/>
    <lineage>
        <taxon>Bacteria</taxon>
        <taxon>Bacillati</taxon>
        <taxon>Bacillota</taxon>
        <taxon>Bacilli</taxon>
        <taxon>Bacillales</taxon>
        <taxon>Paenibacillaceae</taxon>
        <taxon>Paenibacillus</taxon>
    </lineage>
</organism>
<feature type="chain" id="PRO_5047173522" evidence="1">
    <location>
        <begin position="26"/>
        <end position="754"/>
    </location>
</feature>
<dbReference type="Pfam" id="PF07833">
    <property type="entry name" value="Cu_amine_oxidN1"/>
    <property type="match status" value="1"/>
</dbReference>
<dbReference type="InterPro" id="IPR012854">
    <property type="entry name" value="Cu_amine_oxidase-like_N"/>
</dbReference>
<comment type="caution">
    <text evidence="3">The sequence shown here is derived from an EMBL/GenBank/DDBJ whole genome shotgun (WGS) entry which is preliminary data.</text>
</comment>
<keyword evidence="1" id="KW-0732">Signal</keyword>
<feature type="domain" description="Copper amine oxidase-like N-terminal" evidence="2">
    <location>
        <begin position="33"/>
        <end position="140"/>
    </location>
</feature>
<gene>
    <name evidence="3" type="ORF">K0U00_18080</name>
</gene>
<protein>
    <submittedName>
        <fullName evidence="3">Copper amine oxidase N-terminal domain-containing protein</fullName>
    </submittedName>
</protein>
<dbReference type="RefSeq" id="WP_210039592.1">
    <property type="nucleotide sequence ID" value="NZ_JBHLVU010000005.1"/>
</dbReference>
<keyword evidence="4" id="KW-1185">Reference proteome</keyword>
<proteinExistence type="predicted"/>
<name>A0ABS7C4U6_9BACL</name>
<dbReference type="SUPFAM" id="SSF55383">
    <property type="entry name" value="Copper amine oxidase, domain N"/>
    <property type="match status" value="1"/>
</dbReference>
<evidence type="ECO:0000259" key="2">
    <source>
        <dbReference type="Pfam" id="PF07833"/>
    </source>
</evidence>